<evidence type="ECO:0000313" key="3">
    <source>
        <dbReference type="Proteomes" id="UP000789901"/>
    </source>
</evidence>
<dbReference type="Proteomes" id="UP000789901">
    <property type="component" value="Unassembled WGS sequence"/>
</dbReference>
<organism evidence="2 3">
    <name type="scientific">Gigaspora margarita</name>
    <dbReference type="NCBI Taxonomy" id="4874"/>
    <lineage>
        <taxon>Eukaryota</taxon>
        <taxon>Fungi</taxon>
        <taxon>Fungi incertae sedis</taxon>
        <taxon>Mucoromycota</taxon>
        <taxon>Glomeromycotina</taxon>
        <taxon>Glomeromycetes</taxon>
        <taxon>Diversisporales</taxon>
        <taxon>Gigasporaceae</taxon>
        <taxon>Gigaspora</taxon>
    </lineage>
</organism>
<comment type="caution">
    <text evidence="2">The sequence shown here is derived from an EMBL/GenBank/DDBJ whole genome shotgun (WGS) entry which is preliminary data.</text>
</comment>
<name>A0ABN7UCN8_GIGMA</name>
<reference evidence="2 3" key="1">
    <citation type="submission" date="2021-06" db="EMBL/GenBank/DDBJ databases">
        <authorList>
            <person name="Kallberg Y."/>
            <person name="Tangrot J."/>
            <person name="Rosling A."/>
        </authorList>
    </citation>
    <scope>NUCLEOTIDE SEQUENCE [LARGE SCALE GENOMIC DNA]</scope>
    <source>
        <strain evidence="2 3">120-4 pot B 10/14</strain>
    </source>
</reference>
<feature type="region of interest" description="Disordered" evidence="1">
    <location>
        <begin position="1"/>
        <end position="22"/>
    </location>
</feature>
<evidence type="ECO:0000313" key="2">
    <source>
        <dbReference type="EMBL" id="CAG8563764.1"/>
    </source>
</evidence>
<proteinExistence type="predicted"/>
<feature type="compositionally biased region" description="Polar residues" evidence="1">
    <location>
        <begin position="1"/>
        <end position="15"/>
    </location>
</feature>
<sequence length="46" mass="5320">MLSKYFSSRSTNNPKNTRKQSKGILTARFSNDTYCLDTILTLLDYL</sequence>
<gene>
    <name evidence="2" type="ORF">GMARGA_LOCUS5145</name>
</gene>
<accession>A0ABN7UCN8</accession>
<evidence type="ECO:0000256" key="1">
    <source>
        <dbReference type="SAM" id="MobiDB-lite"/>
    </source>
</evidence>
<dbReference type="EMBL" id="CAJVQB010002144">
    <property type="protein sequence ID" value="CAG8563764.1"/>
    <property type="molecule type" value="Genomic_DNA"/>
</dbReference>
<keyword evidence="3" id="KW-1185">Reference proteome</keyword>
<protein>
    <submittedName>
        <fullName evidence="2">18890_t:CDS:1</fullName>
    </submittedName>
</protein>